<dbReference type="EMBL" id="RDQH01000339">
    <property type="protein sequence ID" value="RXH78257.1"/>
    <property type="molecule type" value="Genomic_DNA"/>
</dbReference>
<sequence>MTAPRSIPSPPTSTATGPAEMDPGPVNPIDQVGPRVSQAPASSAFSVALPVSARRGHCRPSMPDMTSASTTDASGS</sequence>
<organism evidence="2 3">
    <name type="scientific">Malus domestica</name>
    <name type="common">Apple</name>
    <name type="synonym">Pyrus malus</name>
    <dbReference type="NCBI Taxonomy" id="3750"/>
    <lineage>
        <taxon>Eukaryota</taxon>
        <taxon>Viridiplantae</taxon>
        <taxon>Streptophyta</taxon>
        <taxon>Embryophyta</taxon>
        <taxon>Tracheophyta</taxon>
        <taxon>Spermatophyta</taxon>
        <taxon>Magnoliopsida</taxon>
        <taxon>eudicotyledons</taxon>
        <taxon>Gunneridae</taxon>
        <taxon>Pentapetalae</taxon>
        <taxon>rosids</taxon>
        <taxon>fabids</taxon>
        <taxon>Rosales</taxon>
        <taxon>Rosaceae</taxon>
        <taxon>Amygdaloideae</taxon>
        <taxon>Maleae</taxon>
        <taxon>Malus</taxon>
    </lineage>
</organism>
<evidence type="ECO:0000256" key="1">
    <source>
        <dbReference type="SAM" id="MobiDB-lite"/>
    </source>
</evidence>
<dbReference type="Proteomes" id="UP000290289">
    <property type="component" value="Chromosome 13"/>
</dbReference>
<gene>
    <name evidence="2" type="ORF">DVH24_001775</name>
</gene>
<feature type="compositionally biased region" description="Low complexity" evidence="1">
    <location>
        <begin position="1"/>
        <end position="19"/>
    </location>
</feature>
<protein>
    <submittedName>
        <fullName evidence="2">Uncharacterized protein</fullName>
    </submittedName>
</protein>
<proteinExistence type="predicted"/>
<keyword evidence="3" id="KW-1185">Reference proteome</keyword>
<evidence type="ECO:0000313" key="3">
    <source>
        <dbReference type="Proteomes" id="UP000290289"/>
    </source>
</evidence>
<dbReference type="AlphaFoldDB" id="A0A498I8E7"/>
<comment type="caution">
    <text evidence="2">The sequence shown here is derived from an EMBL/GenBank/DDBJ whole genome shotgun (WGS) entry which is preliminary data.</text>
</comment>
<feature type="region of interest" description="Disordered" evidence="1">
    <location>
        <begin position="1"/>
        <end position="76"/>
    </location>
</feature>
<reference evidence="2 3" key="1">
    <citation type="submission" date="2018-10" db="EMBL/GenBank/DDBJ databases">
        <title>A high-quality apple genome assembly.</title>
        <authorList>
            <person name="Hu J."/>
        </authorList>
    </citation>
    <scope>NUCLEOTIDE SEQUENCE [LARGE SCALE GENOMIC DNA]</scope>
    <source>
        <strain evidence="3">cv. HFTH1</strain>
        <tissue evidence="2">Young leaf</tissue>
    </source>
</reference>
<feature type="compositionally biased region" description="Polar residues" evidence="1">
    <location>
        <begin position="64"/>
        <end position="76"/>
    </location>
</feature>
<name>A0A498I8E7_MALDO</name>
<evidence type="ECO:0000313" key="2">
    <source>
        <dbReference type="EMBL" id="RXH78257.1"/>
    </source>
</evidence>
<accession>A0A498I8E7</accession>